<gene>
    <name evidence="7" type="ORF">PT85_15340</name>
</gene>
<dbReference type="InterPro" id="IPR007627">
    <property type="entry name" value="RNA_pol_sigma70_r2"/>
</dbReference>
<sequence>MRRAVPFPRLQLYLSHREALIKYAARLLGSPAQAEDIVQEAWLRFDREAACQQPAGYLYRIVRNLAIDSSRHLQIEQRVDDADEHLASLAAPQHCPASAALYADQLRAMQQALDRLPPRTCDAFYLHRIEGLTLSQIATQLGISVGLTHQLVREALTRCAECLDE</sequence>
<evidence type="ECO:0000313" key="7">
    <source>
        <dbReference type="EMBL" id="KHO63859.1"/>
    </source>
</evidence>
<comment type="similarity">
    <text evidence="1">Belongs to the sigma-70 factor family. ECF subfamily.</text>
</comment>
<evidence type="ECO:0000259" key="6">
    <source>
        <dbReference type="Pfam" id="PF08281"/>
    </source>
</evidence>
<evidence type="ECO:0000256" key="1">
    <source>
        <dbReference type="ARBA" id="ARBA00010641"/>
    </source>
</evidence>
<dbReference type="STRING" id="706570.PT85_15340"/>
<dbReference type="InterPro" id="IPR013249">
    <property type="entry name" value="RNA_pol_sigma70_r4_t2"/>
</dbReference>
<dbReference type="GO" id="GO:0016987">
    <property type="term" value="F:sigma factor activity"/>
    <property type="evidence" value="ECO:0007669"/>
    <property type="project" value="UniProtKB-KW"/>
</dbReference>
<dbReference type="NCBIfam" id="TIGR02937">
    <property type="entry name" value="sigma70-ECF"/>
    <property type="match status" value="1"/>
</dbReference>
<dbReference type="Pfam" id="PF08281">
    <property type="entry name" value="Sigma70_r4_2"/>
    <property type="match status" value="1"/>
</dbReference>
<accession>A0A0B3BT57</accession>
<dbReference type="InterPro" id="IPR036388">
    <property type="entry name" value="WH-like_DNA-bd_sf"/>
</dbReference>
<keyword evidence="8" id="KW-1185">Reference proteome</keyword>
<proteinExistence type="inferred from homology"/>
<dbReference type="SUPFAM" id="SSF88946">
    <property type="entry name" value="Sigma2 domain of RNA polymerase sigma factors"/>
    <property type="match status" value="1"/>
</dbReference>
<comment type="caution">
    <text evidence="7">The sequence shown here is derived from an EMBL/GenBank/DDBJ whole genome shotgun (WGS) entry which is preliminary data.</text>
</comment>
<name>A0A0B3BT57_9PSED</name>
<dbReference type="InterPro" id="IPR014284">
    <property type="entry name" value="RNA_pol_sigma-70_dom"/>
</dbReference>
<evidence type="ECO:0000256" key="3">
    <source>
        <dbReference type="ARBA" id="ARBA00023082"/>
    </source>
</evidence>
<evidence type="ECO:0000256" key="4">
    <source>
        <dbReference type="ARBA" id="ARBA00023163"/>
    </source>
</evidence>
<evidence type="ECO:0000259" key="5">
    <source>
        <dbReference type="Pfam" id="PF04542"/>
    </source>
</evidence>
<dbReference type="GO" id="GO:0003677">
    <property type="term" value="F:DNA binding"/>
    <property type="evidence" value="ECO:0007669"/>
    <property type="project" value="InterPro"/>
</dbReference>
<organism evidence="7 8">
    <name type="scientific">Pseudomonas flexibilis</name>
    <dbReference type="NCBI Taxonomy" id="706570"/>
    <lineage>
        <taxon>Bacteria</taxon>
        <taxon>Pseudomonadati</taxon>
        <taxon>Pseudomonadota</taxon>
        <taxon>Gammaproteobacteria</taxon>
        <taxon>Pseudomonadales</taxon>
        <taxon>Pseudomonadaceae</taxon>
        <taxon>Pseudomonas</taxon>
    </lineage>
</organism>
<keyword evidence="3" id="KW-0731">Sigma factor</keyword>
<dbReference type="Gene3D" id="1.10.10.10">
    <property type="entry name" value="Winged helix-like DNA-binding domain superfamily/Winged helix DNA-binding domain"/>
    <property type="match status" value="1"/>
</dbReference>
<dbReference type="EMBL" id="JTAK01000006">
    <property type="protein sequence ID" value="KHO63859.1"/>
    <property type="molecule type" value="Genomic_DNA"/>
</dbReference>
<evidence type="ECO:0000313" key="8">
    <source>
        <dbReference type="Proteomes" id="UP000030980"/>
    </source>
</evidence>
<dbReference type="Pfam" id="PF04542">
    <property type="entry name" value="Sigma70_r2"/>
    <property type="match status" value="1"/>
</dbReference>
<feature type="domain" description="RNA polymerase sigma-70 region 2" evidence="5">
    <location>
        <begin position="12"/>
        <end position="72"/>
    </location>
</feature>
<evidence type="ECO:0008006" key="9">
    <source>
        <dbReference type="Google" id="ProtNLM"/>
    </source>
</evidence>
<dbReference type="Proteomes" id="UP000030980">
    <property type="component" value="Unassembled WGS sequence"/>
</dbReference>
<dbReference type="InterPro" id="IPR039425">
    <property type="entry name" value="RNA_pol_sigma-70-like"/>
</dbReference>
<dbReference type="Gene3D" id="1.10.1740.10">
    <property type="match status" value="1"/>
</dbReference>
<keyword evidence="2" id="KW-0805">Transcription regulation</keyword>
<dbReference type="PANTHER" id="PTHR43133">
    <property type="entry name" value="RNA POLYMERASE ECF-TYPE SIGMA FACTO"/>
    <property type="match status" value="1"/>
</dbReference>
<protein>
    <recommendedName>
        <fullName evidence="9">RNA polymerase sigma-70 factor, ECF subfamily</fullName>
    </recommendedName>
</protein>
<keyword evidence="4" id="KW-0804">Transcription</keyword>
<dbReference type="AlphaFoldDB" id="A0A0B3BT57"/>
<dbReference type="SUPFAM" id="SSF88659">
    <property type="entry name" value="Sigma3 and sigma4 domains of RNA polymerase sigma factors"/>
    <property type="match status" value="1"/>
</dbReference>
<dbReference type="InterPro" id="IPR013325">
    <property type="entry name" value="RNA_pol_sigma_r2"/>
</dbReference>
<dbReference type="PANTHER" id="PTHR43133:SF63">
    <property type="entry name" value="RNA POLYMERASE SIGMA FACTOR FECI-RELATED"/>
    <property type="match status" value="1"/>
</dbReference>
<dbReference type="InterPro" id="IPR013324">
    <property type="entry name" value="RNA_pol_sigma_r3/r4-like"/>
</dbReference>
<dbReference type="GO" id="GO:0006352">
    <property type="term" value="P:DNA-templated transcription initiation"/>
    <property type="evidence" value="ECO:0007669"/>
    <property type="project" value="InterPro"/>
</dbReference>
<reference evidence="7 8" key="1">
    <citation type="submission" date="2014-11" db="EMBL/GenBank/DDBJ databases">
        <title>Genome sequence of Pseudomonas tuomuerensis JCM 14085.</title>
        <authorList>
            <person name="Shin S.-K."/>
            <person name="Yi H."/>
        </authorList>
    </citation>
    <scope>NUCLEOTIDE SEQUENCE [LARGE SCALE GENOMIC DNA]</scope>
    <source>
        <strain evidence="7 8">JCM 14085</strain>
    </source>
</reference>
<evidence type="ECO:0000256" key="2">
    <source>
        <dbReference type="ARBA" id="ARBA00023015"/>
    </source>
</evidence>
<feature type="domain" description="RNA polymerase sigma factor 70 region 4 type 2" evidence="6">
    <location>
        <begin position="107"/>
        <end position="159"/>
    </location>
</feature>